<dbReference type="Proteomes" id="UP000230750">
    <property type="component" value="Unassembled WGS sequence"/>
</dbReference>
<dbReference type="InterPro" id="IPR013783">
    <property type="entry name" value="Ig-like_fold"/>
</dbReference>
<proteinExistence type="predicted"/>
<keyword evidence="2" id="KW-1185">Reference proteome</keyword>
<dbReference type="AlphaFoldDB" id="A0A2G8JVV4"/>
<name>A0A2G8JVV4_STIJA</name>
<gene>
    <name evidence="1" type="ORF">BSL78_23276</name>
</gene>
<accession>A0A2G8JVV4</accession>
<organism evidence="1 2">
    <name type="scientific">Stichopus japonicus</name>
    <name type="common">Sea cucumber</name>
    <dbReference type="NCBI Taxonomy" id="307972"/>
    <lineage>
        <taxon>Eukaryota</taxon>
        <taxon>Metazoa</taxon>
        <taxon>Echinodermata</taxon>
        <taxon>Eleutherozoa</taxon>
        <taxon>Echinozoa</taxon>
        <taxon>Holothuroidea</taxon>
        <taxon>Aspidochirotacea</taxon>
        <taxon>Aspidochirotida</taxon>
        <taxon>Stichopodidae</taxon>
        <taxon>Apostichopus</taxon>
    </lineage>
</organism>
<evidence type="ECO:0000313" key="2">
    <source>
        <dbReference type="Proteomes" id="UP000230750"/>
    </source>
</evidence>
<dbReference type="Gene3D" id="2.60.40.10">
    <property type="entry name" value="Immunoglobulins"/>
    <property type="match status" value="1"/>
</dbReference>
<protein>
    <recommendedName>
        <fullName evidence="3">Ig-like domain-containing protein</fullName>
    </recommendedName>
</protein>
<dbReference type="EMBL" id="MRZV01001190">
    <property type="protein sequence ID" value="PIK39884.1"/>
    <property type="molecule type" value="Genomic_DNA"/>
</dbReference>
<dbReference type="STRING" id="307972.A0A2G8JVV4"/>
<reference evidence="1 2" key="1">
    <citation type="journal article" date="2017" name="PLoS Biol.">
        <title>The sea cucumber genome provides insights into morphological evolution and visceral regeneration.</title>
        <authorList>
            <person name="Zhang X."/>
            <person name="Sun L."/>
            <person name="Yuan J."/>
            <person name="Sun Y."/>
            <person name="Gao Y."/>
            <person name="Zhang L."/>
            <person name="Li S."/>
            <person name="Dai H."/>
            <person name="Hamel J.F."/>
            <person name="Liu C."/>
            <person name="Yu Y."/>
            <person name="Liu S."/>
            <person name="Lin W."/>
            <person name="Guo K."/>
            <person name="Jin S."/>
            <person name="Xu P."/>
            <person name="Storey K.B."/>
            <person name="Huan P."/>
            <person name="Zhang T."/>
            <person name="Zhou Y."/>
            <person name="Zhang J."/>
            <person name="Lin C."/>
            <person name="Li X."/>
            <person name="Xing L."/>
            <person name="Huo D."/>
            <person name="Sun M."/>
            <person name="Wang L."/>
            <person name="Mercier A."/>
            <person name="Li F."/>
            <person name="Yang H."/>
            <person name="Xiang J."/>
        </authorList>
    </citation>
    <scope>NUCLEOTIDE SEQUENCE [LARGE SCALE GENOMIC DNA]</scope>
    <source>
        <strain evidence="1">Shaxun</strain>
        <tissue evidence="1">Muscle</tissue>
    </source>
</reference>
<evidence type="ECO:0008006" key="3">
    <source>
        <dbReference type="Google" id="ProtNLM"/>
    </source>
</evidence>
<comment type="caution">
    <text evidence="1">The sequence shown here is derived from an EMBL/GenBank/DDBJ whole genome shotgun (WGS) entry which is preliminary data.</text>
</comment>
<evidence type="ECO:0000313" key="1">
    <source>
        <dbReference type="EMBL" id="PIK39884.1"/>
    </source>
</evidence>
<sequence>MSIKKRQTSIATYDDAQSTAVYIRMLHPKLTEACAQWESKEVCTRKYCVVNAHFTLASLSVERRNILFRIRDKIHRLSQLITFSDQNRQDFCVRNYAVAVHITLMYYYSPLLLAEYCDQKDLYLRLGSKGLVSCDFGTFRVIGWLVGEHVDDRSPFIYVENSRIQGPGYENGEYDMFQNGSLIINKVSLQHEQMLTARIVKGLDVEHYTIEVKVYVLPVPLYPVVNGLTNQQHVVIKDYSGGQVNCTMDRVRPNIELELVFLDHDPQDVSLSSVHSSVNNLDGTYNVSLVSTITVGSNLTGSLRLQCRVAGQMAYYFPSVTLIDVLLLSTNFPEVNGSNGEQHVFRYVEREVYLTCSMDKALPNVSLEWVIVTPALSNQMLQEQTSTPPKDQVDGAVHINRNIWFRIPTDAIYAHLECRLWIGRDNVRTTTVELIIKGKLPSVLCQTKILILEQICLPNPHFSLKVNIYMVK</sequence>